<feature type="transmembrane region" description="Helical" evidence="5">
    <location>
        <begin position="369"/>
        <end position="390"/>
    </location>
</feature>
<accession>A0ABP1DH20</accession>
<keyword evidence="3 5" id="KW-1133">Transmembrane helix</keyword>
<evidence type="ECO:0000256" key="4">
    <source>
        <dbReference type="ARBA" id="ARBA00023136"/>
    </source>
</evidence>
<feature type="transmembrane region" description="Helical" evidence="5">
    <location>
        <begin position="270"/>
        <end position="290"/>
    </location>
</feature>
<dbReference type="Proteomes" id="UP001497453">
    <property type="component" value="Chromosome 4"/>
</dbReference>
<comment type="subcellular location">
    <subcellularLocation>
        <location evidence="1">Membrane</location>
        <topology evidence="1">Multi-pass membrane protein</topology>
    </subcellularLocation>
</comment>
<feature type="transmembrane region" description="Helical" evidence="5">
    <location>
        <begin position="15"/>
        <end position="36"/>
    </location>
</feature>
<feature type="transmembrane region" description="Helical" evidence="5">
    <location>
        <begin position="338"/>
        <end position="357"/>
    </location>
</feature>
<evidence type="ECO:0000256" key="5">
    <source>
        <dbReference type="SAM" id="Phobius"/>
    </source>
</evidence>
<keyword evidence="7" id="KW-1185">Reference proteome</keyword>
<keyword evidence="4 5" id="KW-0472">Membrane</keyword>
<evidence type="ECO:0000313" key="7">
    <source>
        <dbReference type="Proteomes" id="UP001497453"/>
    </source>
</evidence>
<feature type="transmembrane region" description="Helical" evidence="5">
    <location>
        <begin position="402"/>
        <end position="422"/>
    </location>
</feature>
<protein>
    <recommendedName>
        <fullName evidence="8">Auxin efflux carrier</fullName>
    </recommendedName>
</protein>
<evidence type="ECO:0008006" key="8">
    <source>
        <dbReference type="Google" id="ProtNLM"/>
    </source>
</evidence>
<evidence type="ECO:0000256" key="3">
    <source>
        <dbReference type="ARBA" id="ARBA00022989"/>
    </source>
</evidence>
<dbReference type="Pfam" id="PF03547">
    <property type="entry name" value="Mem_trans"/>
    <property type="match status" value="1"/>
</dbReference>
<dbReference type="EMBL" id="OZ037947">
    <property type="protein sequence ID" value="CAL1707141.1"/>
    <property type="molecule type" value="Genomic_DNA"/>
</dbReference>
<gene>
    <name evidence="6" type="ORF">GFSPODELE1_LOCUS6220</name>
</gene>
<feature type="transmembrane region" description="Helical" evidence="5">
    <location>
        <begin position="48"/>
        <end position="67"/>
    </location>
</feature>
<evidence type="ECO:0000313" key="6">
    <source>
        <dbReference type="EMBL" id="CAL1707141.1"/>
    </source>
</evidence>
<proteinExistence type="predicted"/>
<sequence>MVFAMTVSSSLSSSFFGALEGAFSVFLILFAGYYVAERGLIDRNTIKRVSNLCTVFFLPCLIIVQMGPELTVTNLSKLWIIPLWGLASTLLAHGVGWLGQKALKMPHWTVVASGRPNANALPLLLLQSLQYTSVFDDLSTAGDSVSDTLDRAKSLILLNVIVQQTFTYQFAPSVLKMDKPKIMDANGRDIENQASSVPESRQQIPPIVQDREHVGLLQDTNGHSYGTNGEAHYSKALNAIVDQPDVHWPRSVSVAEKPVKKILRHMSPPLIAAIIAFIIGINPPLHVMFYDKHGAIYNSITQSLKNLGDLFIALQTVVVGAELALVPHTKPGILPTTYTLAVRFVMMPAVSLLFVWGTAGRGWYVDDKLVWFLLVLIPSGPSAMLLASVAELVNVDQGPITGYLTISYLFSPFIAVICSVALKVVEAAGNRL</sequence>
<reference evidence="7" key="1">
    <citation type="submission" date="2024-04" db="EMBL/GenBank/DDBJ databases">
        <authorList>
            <person name="Shaw F."/>
            <person name="Minotto A."/>
        </authorList>
    </citation>
    <scope>NUCLEOTIDE SEQUENCE [LARGE SCALE GENOMIC DNA]</scope>
</reference>
<evidence type="ECO:0000256" key="1">
    <source>
        <dbReference type="ARBA" id="ARBA00004141"/>
    </source>
</evidence>
<keyword evidence="2 5" id="KW-0812">Transmembrane</keyword>
<dbReference type="PANTHER" id="PTHR31794">
    <property type="entry name" value="AUXIN EFFLUX TRANSPORTER FAMILY PROTEIN (EUROFUNG)"/>
    <property type="match status" value="1"/>
</dbReference>
<name>A0ABP1DH20_9APHY</name>
<dbReference type="InterPro" id="IPR004776">
    <property type="entry name" value="Mem_transp_PIN-like"/>
</dbReference>
<organism evidence="6 7">
    <name type="scientific">Somion occarium</name>
    <dbReference type="NCBI Taxonomy" id="3059160"/>
    <lineage>
        <taxon>Eukaryota</taxon>
        <taxon>Fungi</taxon>
        <taxon>Dikarya</taxon>
        <taxon>Basidiomycota</taxon>
        <taxon>Agaricomycotina</taxon>
        <taxon>Agaricomycetes</taxon>
        <taxon>Polyporales</taxon>
        <taxon>Cerrenaceae</taxon>
        <taxon>Somion</taxon>
    </lineage>
</organism>
<evidence type="ECO:0000256" key="2">
    <source>
        <dbReference type="ARBA" id="ARBA00022692"/>
    </source>
</evidence>
<feature type="transmembrane region" description="Helical" evidence="5">
    <location>
        <begin position="79"/>
        <end position="98"/>
    </location>
</feature>
<dbReference type="PANTHER" id="PTHR31794:SF4">
    <property type="entry name" value="AUXIN EFFLUX TRANSPORTER FAMILY PROTEIN (EUROFUNG)"/>
    <property type="match status" value="1"/>
</dbReference>